<dbReference type="GO" id="GO:0019825">
    <property type="term" value="F:oxygen binding"/>
    <property type="evidence" value="ECO:0007669"/>
    <property type="project" value="InterPro"/>
</dbReference>
<dbReference type="InterPro" id="IPR009050">
    <property type="entry name" value="Globin-like_sf"/>
</dbReference>
<dbReference type="CDD" id="cd08916">
    <property type="entry name" value="TrHb3_P"/>
    <property type="match status" value="1"/>
</dbReference>
<dbReference type="InterPro" id="IPR012292">
    <property type="entry name" value="Globin/Proto"/>
</dbReference>
<protein>
    <recommendedName>
        <fullName evidence="2">Cyanoglobin</fullName>
    </recommendedName>
</protein>
<evidence type="ECO:0008006" key="2">
    <source>
        <dbReference type="Google" id="ProtNLM"/>
    </source>
</evidence>
<dbReference type="AlphaFoldDB" id="A0A1Y5P5S5"/>
<organism evidence="1">
    <name type="scientific">uncultured Mycobacterium sp</name>
    <dbReference type="NCBI Taxonomy" id="171292"/>
    <lineage>
        <taxon>Bacteria</taxon>
        <taxon>Bacillati</taxon>
        <taxon>Actinomycetota</taxon>
        <taxon>Actinomycetes</taxon>
        <taxon>Mycobacteriales</taxon>
        <taxon>Mycobacteriaceae</taxon>
        <taxon>Mycobacterium</taxon>
        <taxon>environmental samples</taxon>
    </lineage>
</organism>
<dbReference type="EMBL" id="FLQS01000011">
    <property type="protein sequence ID" value="SBS74044.1"/>
    <property type="molecule type" value="Genomic_DNA"/>
</dbReference>
<accession>A0A1Y5P5S5</accession>
<sequence>MEALATPPARVDLANRGDVEALLRCFYGQVLVDDILAEPFAEIRMTGLESHLPVMCDFWQTVLFRAGLYAGSAVRAHQPVHDRHALTARHFLRWLTLWNSTIDQMYRGPIAEHAKIQATRIARAMHRRLTGNDSDELDVLVRQQI</sequence>
<gene>
    <name evidence="1" type="ORF">MHPYR_190002</name>
</gene>
<name>A0A1Y5P5S5_9MYCO</name>
<proteinExistence type="predicted"/>
<evidence type="ECO:0000313" key="1">
    <source>
        <dbReference type="EMBL" id="SBS74044.1"/>
    </source>
</evidence>
<dbReference type="SUPFAM" id="SSF46458">
    <property type="entry name" value="Globin-like"/>
    <property type="match status" value="1"/>
</dbReference>
<reference evidence="1" key="1">
    <citation type="submission" date="2016-03" db="EMBL/GenBank/DDBJ databases">
        <authorList>
            <person name="Ploux O."/>
        </authorList>
    </citation>
    <scope>NUCLEOTIDE SEQUENCE</scope>
    <source>
        <strain evidence="1">UC10</strain>
    </source>
</reference>
<dbReference type="GO" id="GO:0020037">
    <property type="term" value="F:heme binding"/>
    <property type="evidence" value="ECO:0007669"/>
    <property type="project" value="InterPro"/>
</dbReference>
<dbReference type="Gene3D" id="1.10.490.10">
    <property type="entry name" value="Globins"/>
    <property type="match status" value="1"/>
</dbReference>